<comment type="caution">
    <text evidence="1">The sequence shown here is derived from an EMBL/GenBank/DDBJ whole genome shotgun (WGS) entry which is preliminary data.</text>
</comment>
<protein>
    <recommendedName>
        <fullName evidence="3">DUF3500 domain-containing protein</fullName>
    </recommendedName>
</protein>
<organism evidence="1 2">
    <name type="scientific">Proteobacteria bacterium 228</name>
    <dbReference type="NCBI Taxonomy" id="2083153"/>
    <lineage>
        <taxon>Bacteria</taxon>
        <taxon>Pseudomonadati</taxon>
        <taxon>Pseudomonadota</taxon>
    </lineage>
</organism>
<dbReference type="PANTHER" id="PTHR37489:SF1">
    <property type="entry name" value="DUF3500 DOMAIN-CONTAINING PROTEIN"/>
    <property type="match status" value="1"/>
</dbReference>
<gene>
    <name evidence="1" type="ORF">C4K68_00480</name>
</gene>
<accession>A0A2S5KXI8</accession>
<dbReference type="OrthoDB" id="581140at2"/>
<dbReference type="AlphaFoldDB" id="A0A2S5KXI8"/>
<sequence length="412" mass="47333">MTTADFRQYLMPADSPRIGMARNVDPQTYAARMLATPGATALRAEWQQRLDEPLRGITADGMVQEGLFPLLDEGFEVEAAMDAAFALLETLTEAQRSHVHYPIDAKQWRAWYNPEIPFNDFGVRLEDTSDASKDAFMQMLRACTSDKGFSKVQQLMIANLFLGELYDVTNIMNEWSFHLLMFGTPSTTEPWGWSIYGHHVGFCCFILGRQMVISPTFMGVEPNIIDRGDGHPFSLFTEEERLGLELMQSLSADMQERATIYKLMEDPAMPPERFNFADQRHLGGAFQDNRIIPLEGVCVSEFDEAQRQKLLQTIETFIEHLPDGPRAARMKLIEHHLDETWWNWIGGCGDDDPFYYRIQSPVVMIEFDHHSGMWLTNEQPARFHIHTITRIPNGNDYGNALLRQYQSRHTRQ</sequence>
<proteinExistence type="predicted"/>
<dbReference type="Proteomes" id="UP000238196">
    <property type="component" value="Unassembled WGS sequence"/>
</dbReference>
<dbReference type="PANTHER" id="PTHR37489">
    <property type="entry name" value="DUF3500 DOMAIN-CONTAINING PROTEIN"/>
    <property type="match status" value="1"/>
</dbReference>
<dbReference type="EMBL" id="PRLP01000001">
    <property type="protein sequence ID" value="PPC79425.1"/>
    <property type="molecule type" value="Genomic_DNA"/>
</dbReference>
<name>A0A2S5KXI8_9PROT</name>
<dbReference type="InterPro" id="IPR021889">
    <property type="entry name" value="DUF3500"/>
</dbReference>
<evidence type="ECO:0000313" key="1">
    <source>
        <dbReference type="EMBL" id="PPC79425.1"/>
    </source>
</evidence>
<reference evidence="1 2" key="1">
    <citation type="submission" date="2018-02" db="EMBL/GenBank/DDBJ databases">
        <title>novel marine gammaproteobacteria from coastal saline agro ecosystem.</title>
        <authorList>
            <person name="Krishnan R."/>
            <person name="Ramesh Kumar N."/>
        </authorList>
    </citation>
    <scope>NUCLEOTIDE SEQUENCE [LARGE SCALE GENOMIC DNA]</scope>
    <source>
        <strain evidence="1 2">228</strain>
    </source>
</reference>
<evidence type="ECO:0000313" key="2">
    <source>
        <dbReference type="Proteomes" id="UP000238196"/>
    </source>
</evidence>
<dbReference type="Pfam" id="PF12006">
    <property type="entry name" value="DUF3500"/>
    <property type="match status" value="1"/>
</dbReference>
<evidence type="ECO:0008006" key="3">
    <source>
        <dbReference type="Google" id="ProtNLM"/>
    </source>
</evidence>